<gene>
    <name evidence="11" type="ORF">EZS27_028074</name>
</gene>
<evidence type="ECO:0000256" key="7">
    <source>
        <dbReference type="ARBA" id="ARBA00023065"/>
    </source>
</evidence>
<dbReference type="GO" id="GO:0008324">
    <property type="term" value="F:monoatomic cation transmembrane transporter activity"/>
    <property type="evidence" value="ECO:0007669"/>
    <property type="project" value="InterPro"/>
</dbReference>
<dbReference type="InterPro" id="IPR036721">
    <property type="entry name" value="RCK_C_sf"/>
</dbReference>
<dbReference type="GO" id="GO:0005886">
    <property type="term" value="C:plasma membrane"/>
    <property type="evidence" value="ECO:0007669"/>
    <property type="project" value="UniProtKB-SubCell"/>
</dbReference>
<name>A0A5J4QN85_9ZZZZ</name>
<reference evidence="11" key="1">
    <citation type="submission" date="2019-03" db="EMBL/GenBank/DDBJ databases">
        <title>Single cell metagenomics reveals metabolic interactions within the superorganism composed of flagellate Streblomastix strix and complex community of Bacteroidetes bacteria on its surface.</title>
        <authorList>
            <person name="Treitli S.C."/>
            <person name="Kolisko M."/>
            <person name="Husnik F."/>
            <person name="Keeling P."/>
            <person name="Hampl V."/>
        </authorList>
    </citation>
    <scope>NUCLEOTIDE SEQUENCE</scope>
    <source>
        <strain evidence="11">STM</strain>
    </source>
</reference>
<comment type="subcellular location">
    <subcellularLocation>
        <location evidence="1">Cell membrane</location>
        <topology evidence="1">Multi-pass membrane protein</topology>
    </subcellularLocation>
</comment>
<keyword evidence="3" id="KW-0050">Antiport</keyword>
<dbReference type="Pfam" id="PF00999">
    <property type="entry name" value="Na_H_Exchanger"/>
    <property type="match status" value="1"/>
</dbReference>
<feature type="transmembrane region" description="Helical" evidence="9">
    <location>
        <begin position="85"/>
        <end position="111"/>
    </location>
</feature>
<evidence type="ECO:0000256" key="3">
    <source>
        <dbReference type="ARBA" id="ARBA00022449"/>
    </source>
</evidence>
<evidence type="ECO:0000256" key="6">
    <source>
        <dbReference type="ARBA" id="ARBA00022989"/>
    </source>
</evidence>
<keyword evidence="7" id="KW-0406">Ion transport</keyword>
<proteinExistence type="predicted"/>
<dbReference type="PANTHER" id="PTHR32507">
    <property type="entry name" value="NA(+)/H(+) ANTIPORTER 1"/>
    <property type="match status" value="1"/>
</dbReference>
<keyword evidence="6 9" id="KW-1133">Transmembrane helix</keyword>
<evidence type="ECO:0000256" key="4">
    <source>
        <dbReference type="ARBA" id="ARBA00022475"/>
    </source>
</evidence>
<feature type="transmembrane region" description="Helical" evidence="9">
    <location>
        <begin position="279"/>
        <end position="298"/>
    </location>
</feature>
<dbReference type="Gene3D" id="1.20.1530.20">
    <property type="match status" value="1"/>
</dbReference>
<keyword evidence="2" id="KW-0813">Transport</keyword>
<dbReference type="SUPFAM" id="SSF116726">
    <property type="entry name" value="TrkA C-terminal domain-like"/>
    <property type="match status" value="1"/>
</dbReference>
<feature type="transmembrane region" description="Helical" evidence="9">
    <location>
        <begin position="369"/>
        <end position="393"/>
    </location>
</feature>
<dbReference type="AlphaFoldDB" id="A0A5J4QN85"/>
<feature type="transmembrane region" description="Helical" evidence="9">
    <location>
        <begin position="123"/>
        <end position="145"/>
    </location>
</feature>
<comment type="caution">
    <text evidence="11">The sequence shown here is derived from an EMBL/GenBank/DDBJ whole genome shotgun (WGS) entry which is preliminary data.</text>
</comment>
<protein>
    <submittedName>
        <fullName evidence="11">Potassium/proton antiporter</fullName>
    </submittedName>
</protein>
<dbReference type="NCBIfam" id="NF003715">
    <property type="entry name" value="PRK05326.1-2"/>
    <property type="match status" value="1"/>
</dbReference>
<feature type="transmembrane region" description="Helical" evidence="9">
    <location>
        <begin position="57"/>
        <end position="73"/>
    </location>
</feature>
<evidence type="ECO:0000256" key="8">
    <source>
        <dbReference type="ARBA" id="ARBA00023136"/>
    </source>
</evidence>
<dbReference type="InterPro" id="IPR038770">
    <property type="entry name" value="Na+/solute_symporter_sf"/>
</dbReference>
<feature type="transmembrane region" description="Helical" evidence="9">
    <location>
        <begin position="28"/>
        <end position="45"/>
    </location>
</feature>
<dbReference type="PANTHER" id="PTHR32507:SF7">
    <property type="entry name" value="K(+)_H(+) ANTIPORTER NHAP2"/>
    <property type="match status" value="1"/>
</dbReference>
<dbReference type="GO" id="GO:0015297">
    <property type="term" value="F:antiporter activity"/>
    <property type="evidence" value="ECO:0007669"/>
    <property type="project" value="UniProtKB-KW"/>
</dbReference>
<dbReference type="GO" id="GO:1902600">
    <property type="term" value="P:proton transmembrane transport"/>
    <property type="evidence" value="ECO:0007669"/>
    <property type="project" value="InterPro"/>
</dbReference>
<sequence length="490" mass="54252">MFSSENILLVGSILLFISIWVSKTGYRFGVPALLLFLFVGMLFGSDGFGLQFNDVKQAKFIGIMALSIILFSGGMDTKFKEVRPILTPGIVLSTVGVLLMTMFTGLFIWFITGTSITDMQLPLTTALLMAAVMSSTDSASVFSILRSQKINLKNNMRPMLELESGSNDPMAYMLTIIMIEIIQTSGMAWEHILWSLLIQFAVGAGGGYLLGKLAILVLNKLNIDNQSLYAILLLAFIFFTVSVTERLEGNGYLAVYIAGMMVGNNKTPNRRETAIFLDGLSWLFQIIMFLVLGLLVAPHELLKIAPIALLVGVFTIIFSRPVSVLLCMLPFPQIHIRSRLFLSWVGLRGAVPIIFATYPVVAGVEGSRIIFNIVFFITIISLVVQGTTISFVARKLDLILPYKKTGNDFGVELPEEIDSSLSDMIVTQEMLEKANTLKDMNLPKGTLVMIVKRGNKFLVPNGTLKLHVKDKLLLISEKEREEEQQKISLL</sequence>
<dbReference type="EMBL" id="SNRY01003061">
    <property type="protein sequence ID" value="KAA6322374.1"/>
    <property type="molecule type" value="Genomic_DNA"/>
</dbReference>
<dbReference type="PROSITE" id="PS51202">
    <property type="entry name" value="RCK_C"/>
    <property type="match status" value="1"/>
</dbReference>
<keyword evidence="8 9" id="KW-0472">Membrane</keyword>
<feature type="transmembrane region" description="Helical" evidence="9">
    <location>
        <begin position="6"/>
        <end position="21"/>
    </location>
</feature>
<evidence type="ECO:0000256" key="2">
    <source>
        <dbReference type="ARBA" id="ARBA00022448"/>
    </source>
</evidence>
<feature type="transmembrane region" description="Helical" evidence="9">
    <location>
        <begin position="192"/>
        <end position="215"/>
    </location>
</feature>
<feature type="transmembrane region" description="Helical" evidence="9">
    <location>
        <begin position="304"/>
        <end position="329"/>
    </location>
</feature>
<accession>A0A5J4QN85</accession>
<dbReference type="Gene3D" id="3.30.70.1450">
    <property type="entry name" value="Regulator of K+ conductance, C-terminal domain"/>
    <property type="match status" value="1"/>
</dbReference>
<dbReference type="NCBIfam" id="NF003716">
    <property type="entry name" value="PRK05326.1-3"/>
    <property type="match status" value="1"/>
</dbReference>
<evidence type="ECO:0000256" key="5">
    <source>
        <dbReference type="ARBA" id="ARBA00022692"/>
    </source>
</evidence>
<keyword evidence="5 9" id="KW-0812">Transmembrane</keyword>
<dbReference type="InterPro" id="IPR006037">
    <property type="entry name" value="RCK_C"/>
</dbReference>
<dbReference type="Pfam" id="PF02080">
    <property type="entry name" value="TrkA_C"/>
    <property type="match status" value="1"/>
</dbReference>
<evidence type="ECO:0000313" key="11">
    <source>
        <dbReference type="EMBL" id="KAA6322374.1"/>
    </source>
</evidence>
<feature type="transmembrane region" description="Helical" evidence="9">
    <location>
        <begin position="341"/>
        <end position="363"/>
    </location>
</feature>
<feature type="transmembrane region" description="Helical" evidence="9">
    <location>
        <begin position="227"/>
        <end position="244"/>
    </location>
</feature>
<evidence type="ECO:0000259" key="10">
    <source>
        <dbReference type="PROSITE" id="PS51202"/>
    </source>
</evidence>
<keyword evidence="4" id="KW-1003">Cell membrane</keyword>
<organism evidence="11">
    <name type="scientific">termite gut metagenome</name>
    <dbReference type="NCBI Taxonomy" id="433724"/>
    <lineage>
        <taxon>unclassified sequences</taxon>
        <taxon>metagenomes</taxon>
        <taxon>organismal metagenomes</taxon>
    </lineage>
</organism>
<evidence type="ECO:0000256" key="1">
    <source>
        <dbReference type="ARBA" id="ARBA00004651"/>
    </source>
</evidence>
<dbReference type="GO" id="GO:0006813">
    <property type="term" value="P:potassium ion transport"/>
    <property type="evidence" value="ECO:0007669"/>
    <property type="project" value="InterPro"/>
</dbReference>
<feature type="domain" description="RCK C-terminal" evidence="10">
    <location>
        <begin position="408"/>
        <end position="490"/>
    </location>
</feature>
<dbReference type="InterPro" id="IPR006153">
    <property type="entry name" value="Cation/H_exchanger_TM"/>
</dbReference>
<evidence type="ECO:0000256" key="9">
    <source>
        <dbReference type="SAM" id="Phobius"/>
    </source>
</evidence>